<evidence type="ECO:0000259" key="11">
    <source>
        <dbReference type="PROSITE" id="PS50249"/>
    </source>
</evidence>
<dbReference type="Pfam" id="PF08084">
    <property type="entry name" value="PROCT"/>
    <property type="match status" value="1"/>
</dbReference>
<dbReference type="PANTHER" id="PTHR11140:SF0">
    <property type="entry name" value="PRE-MRNA-PROCESSING-SPLICING FACTOR 8"/>
    <property type="match status" value="1"/>
</dbReference>
<dbReference type="FunFam" id="3.90.1570.40:FF:000001">
    <property type="entry name" value="Pre-mRNA-processing-splicing factor 8"/>
    <property type="match status" value="1"/>
</dbReference>
<dbReference type="FunFam" id="3.30.43.40:FF:000001">
    <property type="entry name" value="Pre-mRNA-processing-splicing factor 8"/>
    <property type="match status" value="1"/>
</dbReference>
<dbReference type="InterPro" id="IPR037518">
    <property type="entry name" value="MPN"/>
</dbReference>
<dbReference type="Gene3D" id="1.20.80.40">
    <property type="match status" value="1"/>
</dbReference>
<keyword evidence="4" id="KW-0694">RNA-binding</keyword>
<dbReference type="CDD" id="cd08056">
    <property type="entry name" value="MPN_PRP8"/>
    <property type="match status" value="1"/>
</dbReference>
<dbReference type="PANTHER" id="PTHR11140">
    <property type="entry name" value="PRE-MRNA SPLICING FACTOR PRP8"/>
    <property type="match status" value="1"/>
</dbReference>
<dbReference type="InterPro" id="IPR000555">
    <property type="entry name" value="JAMM/MPN+_dom"/>
</dbReference>
<evidence type="ECO:0000256" key="5">
    <source>
        <dbReference type="ARBA" id="ARBA00023187"/>
    </source>
</evidence>
<dbReference type="Gene3D" id="3.40.140.10">
    <property type="entry name" value="Cytidine Deaminase, domain 2"/>
    <property type="match status" value="2"/>
</dbReference>
<dbReference type="InterPro" id="IPR019580">
    <property type="entry name" value="Prp8_U6-snRNA-bd"/>
</dbReference>
<dbReference type="SUPFAM" id="SSF53098">
    <property type="entry name" value="Ribonuclease H-like"/>
    <property type="match status" value="2"/>
</dbReference>
<keyword evidence="2" id="KW-0507">mRNA processing</keyword>
<dbReference type="Pfam" id="PF10598">
    <property type="entry name" value="RRM_4"/>
    <property type="match status" value="1"/>
</dbReference>
<evidence type="ECO:0000256" key="1">
    <source>
        <dbReference type="ARBA" id="ARBA00004123"/>
    </source>
</evidence>
<dbReference type="GO" id="GO:0030623">
    <property type="term" value="F:U5 snRNA binding"/>
    <property type="evidence" value="ECO:0007669"/>
    <property type="project" value="InterPro"/>
</dbReference>
<comment type="function">
    <text evidence="8">Plays a role in pre-mRNA splicing as core component of precatalytic, catalytic and postcatalytic spliceosomal complexes, both of the predominant U2-type spliceosome and the minor U12-type spliceosome. Functions as a scaffold that mediates the ordered assembly of spliceosomal proteins and snRNAs. Required for the assembly of the U4/U6-U5 tri-snRNP complex, a building block of the spliceosome. Functions as a scaffold that positions spliceosomal U2, U5 and U6 snRNAs at splice sites on pre-mRNA substrates, so that splicing can occur. Interacts with both the 5' and the 3' splice site.</text>
</comment>
<keyword evidence="7" id="KW-0687">Ribonucleoprotein</keyword>
<dbReference type="Gene3D" id="3.90.1570.40">
    <property type="match status" value="1"/>
</dbReference>
<dbReference type="Pfam" id="PF08082">
    <property type="entry name" value="PRO8NT"/>
    <property type="match status" value="1"/>
</dbReference>
<keyword evidence="5" id="KW-0508">mRNA splicing</keyword>
<dbReference type="Pfam" id="PF01398">
    <property type="entry name" value="JAB"/>
    <property type="match status" value="1"/>
</dbReference>
<dbReference type="Gene3D" id="3.30.43.40">
    <property type="entry name" value="Pre-mRNA-processing-splicing factor 8, U5-snRNA-binding domain"/>
    <property type="match status" value="1"/>
</dbReference>
<dbReference type="InterPro" id="IPR042516">
    <property type="entry name" value="Prp8_U5-snRNA-bd_sf"/>
</dbReference>
<feature type="domain" description="MPN" evidence="11">
    <location>
        <begin position="2523"/>
        <end position="2664"/>
    </location>
</feature>
<evidence type="ECO:0000256" key="2">
    <source>
        <dbReference type="ARBA" id="ARBA00022664"/>
    </source>
</evidence>
<dbReference type="InterPro" id="IPR012592">
    <property type="entry name" value="PROCN"/>
</dbReference>
<dbReference type="InterPro" id="IPR027652">
    <property type="entry name" value="PRP8"/>
</dbReference>
<evidence type="ECO:0000256" key="9">
    <source>
        <dbReference type="ARBA" id="ARBA00071757"/>
    </source>
</evidence>
<evidence type="ECO:0000313" key="12">
    <source>
        <dbReference type="EMBL" id="KAK4812129.1"/>
    </source>
</evidence>
<dbReference type="Pfam" id="PF10596">
    <property type="entry name" value="U6-snRNA_bdg"/>
    <property type="match status" value="1"/>
</dbReference>
<evidence type="ECO:0000256" key="8">
    <source>
        <dbReference type="ARBA" id="ARBA00055739"/>
    </source>
</evidence>
<dbReference type="InterPro" id="IPR019581">
    <property type="entry name" value="Prp8_U5-snRNA-bd"/>
</dbReference>
<evidence type="ECO:0000313" key="13">
    <source>
        <dbReference type="Proteomes" id="UP001333110"/>
    </source>
</evidence>
<sequence>MAAVFPYRGGCAPVPSPLAPLPDYMSEEKLQEKARKWQQLQAKRYAEKRKFGFVDAQKEDMPPEHVRKIIRDHGDMTNRKFRHDKRVYLGALKYMPHAVLKLLENMPMPWEQIRDVPVLYHITGAISFVNEIPWVIEPVYIAQWGSMWIMMRREKRDRRHFKRMRFPPFDDEEPPLDYADNILDVEPLEAIQLELDPEEDAPVLDWFYDHQPLKDNKKYVNGSTYQRWQFTLPMMSTLYRLANQLLTDLVDDNYFYLFDLKAFFTSKALNMAIPGGPKFEPLVRDINLQDEDWNEFNDINKIIIRQPIRTEYKIAFPYLYNNLPHHVHLTWYHTPNVVFIKTEDPDLPAFYFDPLINPISHRHSVKSQEPLPDDDEEFELPEFVEPFLKDTPLYTDNTANGIALLWAPRPFNLRSGRTRRALDIPLVKNWYREHCPAGQPVKVRVSYQKLLKYYVLNALKHRPPKAQKKSVLLEKLAAHGLDGCTLHWVKNWLDGRAQRVVVNGVYSSWRLVHAGSVLGPVLFNIFINDLDEGLECTLSKFADDTKLCGSVDLLEGRQALQRDLDRLDRWAEVNCMGFNKAKCKVLHLGHSNPMQRCRLGEEWLESCLAEKDLGVLADGCLNMSQQCAQVAKKANGILACIKNSVASRTREVIVPLYSALVRPHLECCVQCWAPHSKRDIEGLDRVQRRATELGKGLEHKADGQRLRDLGLFSLEKRRLRGDLIALYNCLKGGCREVTSDRTRGNGLRLRQGRFRLDIGKFYFTGRVIKHWDRLPREVVESPSLEVFKSHLDEVLRDMVYLFRSFKATKFFQSTKLDWVEVGLQVCRQGYNMLNLLIHRKNLNYLHLDYNFNLKPVKTLTTKERKKSRFGNAFHLCREVLRLTKLVVDSHVQYRLGNVDAFQLADGLQYIFAHVGQLTGMYRYKYKLMRQIRMCKDLKHLIYYRFNTGPVGKGPGCGFWAPGWRVWLFFMRGITPLLERWLGNLLARQFEGRHSKGVAKTVTKQRVESHFDLELRAAVMHDILDMMPEGIKQNKARTILQHLSEAWRCWKANIPWKVPGLPTPIENMILRYVKAKADWWTNTAHYNRERIRRGATVDKTVCKKNLGRLTRLYLKAEQERQHNYLKDGPYITAEEAVAVYTTTVHWLESRRFSPIPFPPLSYKHDTKLLILALERLKEAYSVKSRLNQSQREELGLIEQAYDNPHEALSRIKRHLLTQRAFKEVGIEFMDLYSHLVPVYDVEPLEKITDAYLDQYLWYEADKRRLFPPWIKPADTEPPPLLVYKWCQGINNLQDVWETSEGECNVMLESRFEKMYEKIDLTLLNRLLRLIVDHNIADYMTAKNNVVINYKDMNHTNSYGIIRGLQFASFIVQYYGLVMDLLVLGLHRASEMAGPPQMPNDFLSFQDIATEVAHPIRLFCRYIDRIHIFFRFTADEARDLIQRYLTEHPDPNNENIVGYNNKKCWPRDARMRLMKHDVNLGRAVFWDIKNRLPRSVTTVQWENSFVSVYSKDNPNLLFNMCGFECRILPKCRTSYEEFTHKDGVWNLQNEVTKERTAQCFLRVDDESMQRFHNRVRQILMASGSTTFTKIVNKWNTALIGLMTYFREAVVNTQELLDLLVKCENKIQTRIKIGLNSKMPSRFPPVVFYTPKELGGLGMLSMGHVLIPQSDLRWSKQTDVGITHFRSGMSHEEDQLIPNLYRYIQPWESEFIDSQRVWAEYALKRQEAIAQNRRLTLEDLEDSWDRGIPRINTLFQKDRHTLAYDKGWRVRTDFKQYQVLKQNPFWWTHQRHDGKLWNLNNYRTDMIQALGGVEGILEHTLFKGTYFPTWEGLFWEKASGFEESMKWKKLTNAQRSGLNQIPNRRFTLWWSPTINRANVYVGFQVQLDLTGIFMHGKIPTLKISLIQIFRAHLWQKIHESIVMDLCQVFDQELDALEIETVQKETIHPRKSYKMNSSCADILLFASYKWNVSRPSLLADSKDVMDSTTTQKYWIDIQLRWGDYDSHDIERYARAKFLDYTTDNMSIYPSPTGVLIAIDLAYNLHSAYGNWFPGSKPLIQQAMAKIMKANPALYVLRERIRKGLQLYSSEPTEPYLSSQNYGELFSNQIIWFVDDTNVYRVTIHKTFEGNLTTKPINGAIFIFNPRTGQLFLKIIHTSVWAGQKRLGQLAKWKTAEEVAALIRSLPVEEQPKQIIVTRKGMLDPLEVHLLDFPNIVIKGSELQLPFQACLKVEKFGDLILKATEPQMVLFNLYDDWLKTISSYTAFSRLILILRALHVNNDRAKVILKPDKTTITEPHHIWPTLTDEEWIKVEVQLKDLILADYGKKNNVNVASLTQSEIRDIILGMEISAPSQQRQQIAEIEKQTKEQSQLTATQTRTVNKHGDEIITSTTSNYETQTFSSKTEWRVRAISAANLHLRTNHIYVSSDDIKETGYTYILPKNVLKKFICISDLRAQELVAKGWELAAVRVKPSVLETNAGSVAEHTSSSQVLMMAPCGPHLGGNSALNQTMMFSCSENLPAKRCSPRELRAGPAHSTPLHSTPLHSTRLHGGLLWASKAGYLYGVSPPDNPQVKEIRCIVMVPQWGTHQTVHLPGQLPQHEYLKEMEPLGWIHTQPNESPQLSPQDVTTHAKVMADNPSWDGEKTIIITCSFTPGSCTLTAYKLTPSGYEWGRQNTDKGNNPKGYLPSHYERVQMLLSDRFLGFFMVPAQGSWNYNFMGVRHDPNMKYELQLANPKEFYHEVHRPSHFLNFALLQEGEVYSADREDLYA</sequence>
<dbReference type="InterPro" id="IPR012337">
    <property type="entry name" value="RNaseH-like_sf"/>
</dbReference>
<dbReference type="Pfam" id="PF10597">
    <property type="entry name" value="U5_2-snRNA_bdg"/>
    <property type="match status" value="1"/>
</dbReference>
<dbReference type="GO" id="GO:0008237">
    <property type="term" value="F:metallopeptidase activity"/>
    <property type="evidence" value="ECO:0007669"/>
    <property type="project" value="InterPro"/>
</dbReference>
<comment type="caution">
    <text evidence="12">The sequence shown here is derived from an EMBL/GenBank/DDBJ whole genome shotgun (WGS) entry which is preliminary data.</text>
</comment>
<dbReference type="GO" id="GO:0000244">
    <property type="term" value="P:spliceosomal tri-snRNP complex assembly"/>
    <property type="evidence" value="ECO:0007669"/>
    <property type="project" value="TreeGrafter"/>
</dbReference>
<dbReference type="GO" id="GO:0030619">
    <property type="term" value="F:U1 snRNA binding"/>
    <property type="evidence" value="ECO:0007669"/>
    <property type="project" value="TreeGrafter"/>
</dbReference>
<dbReference type="FunFam" id="1.20.80.40:FF:000001">
    <property type="entry name" value="Pre-mRNA-processing-splicing factor 8"/>
    <property type="match status" value="1"/>
</dbReference>
<keyword evidence="13" id="KW-1185">Reference proteome</keyword>
<dbReference type="GO" id="GO:0071013">
    <property type="term" value="C:catalytic step 2 spliceosome"/>
    <property type="evidence" value="ECO:0007669"/>
    <property type="project" value="TreeGrafter"/>
</dbReference>
<reference evidence="12 13" key="1">
    <citation type="journal article" date="2023" name="J. Hered.">
        <title>Chromosome-level genome of the wood stork (Mycteria americana) provides insight into avian chromosome evolution.</title>
        <authorList>
            <person name="Flamio R. Jr."/>
            <person name="Ramstad K.M."/>
        </authorList>
    </citation>
    <scope>NUCLEOTIDE SEQUENCE [LARGE SCALE GENOMIC DNA]</scope>
    <source>
        <strain evidence="12">JAX WOST 10</strain>
    </source>
</reference>
<dbReference type="GO" id="GO:0005682">
    <property type="term" value="C:U5 snRNP"/>
    <property type="evidence" value="ECO:0007669"/>
    <property type="project" value="TreeGrafter"/>
</dbReference>
<dbReference type="GO" id="GO:0017070">
    <property type="term" value="F:U6 snRNA binding"/>
    <property type="evidence" value="ECO:0007669"/>
    <property type="project" value="InterPro"/>
</dbReference>
<dbReference type="CDD" id="cd13838">
    <property type="entry name" value="RNase_H_like_Prp8_IV"/>
    <property type="match status" value="1"/>
</dbReference>
<name>A0AAN7MSB2_MYCAM</name>
<evidence type="ECO:0000256" key="3">
    <source>
        <dbReference type="ARBA" id="ARBA00022728"/>
    </source>
</evidence>
<dbReference type="Pfam" id="PF12134">
    <property type="entry name" value="PRP8_domainIV"/>
    <property type="match status" value="1"/>
</dbReference>
<dbReference type="InterPro" id="IPR021983">
    <property type="entry name" value="PRP8_domainIV"/>
</dbReference>
<dbReference type="EMBL" id="JAUNZN010000015">
    <property type="protein sequence ID" value="KAK4812129.1"/>
    <property type="molecule type" value="Genomic_DNA"/>
</dbReference>
<protein>
    <recommendedName>
        <fullName evidence="9">Pre-mRNA-processing-splicing factor 8</fullName>
    </recommendedName>
    <alternativeName>
        <fullName evidence="10">Splicing factor Prp8</fullName>
    </alternativeName>
</protein>
<keyword evidence="3" id="KW-0747">Spliceosome</keyword>
<dbReference type="GO" id="GO:0030620">
    <property type="term" value="F:U2 snRNA binding"/>
    <property type="evidence" value="ECO:0007669"/>
    <property type="project" value="TreeGrafter"/>
</dbReference>
<dbReference type="FunFam" id="3.30.420.230:FF:000003">
    <property type="entry name" value="Pre-mRNA-processing-splicing factor 8"/>
    <property type="match status" value="1"/>
</dbReference>
<keyword evidence="6" id="KW-0539">Nucleus</keyword>
<accession>A0AAN7MSB2</accession>
<evidence type="ECO:0000256" key="4">
    <source>
        <dbReference type="ARBA" id="ARBA00022884"/>
    </source>
</evidence>
<evidence type="ECO:0000256" key="10">
    <source>
        <dbReference type="ARBA" id="ARBA00079260"/>
    </source>
</evidence>
<evidence type="ECO:0000256" key="6">
    <source>
        <dbReference type="ARBA" id="ARBA00023242"/>
    </source>
</evidence>
<dbReference type="InterPro" id="IPR043172">
    <property type="entry name" value="Prp8_domainIV_palm"/>
</dbReference>
<comment type="subcellular location">
    <subcellularLocation>
        <location evidence="1">Nucleus</location>
    </subcellularLocation>
</comment>
<dbReference type="InterPro" id="IPR043173">
    <property type="entry name" value="Prp8_domainIV_fingers"/>
</dbReference>
<organism evidence="12 13">
    <name type="scientific">Mycteria americana</name>
    <name type="common">Wood stork</name>
    <dbReference type="NCBI Taxonomy" id="33587"/>
    <lineage>
        <taxon>Eukaryota</taxon>
        <taxon>Metazoa</taxon>
        <taxon>Chordata</taxon>
        <taxon>Craniata</taxon>
        <taxon>Vertebrata</taxon>
        <taxon>Euteleostomi</taxon>
        <taxon>Archelosauria</taxon>
        <taxon>Archosauria</taxon>
        <taxon>Dinosauria</taxon>
        <taxon>Saurischia</taxon>
        <taxon>Theropoda</taxon>
        <taxon>Coelurosauria</taxon>
        <taxon>Aves</taxon>
        <taxon>Neognathae</taxon>
        <taxon>Neoaves</taxon>
        <taxon>Aequornithes</taxon>
        <taxon>Ciconiiformes</taxon>
        <taxon>Ciconiidae</taxon>
        <taxon>Mycteria</taxon>
    </lineage>
</organism>
<dbReference type="InterPro" id="IPR012984">
    <property type="entry name" value="PROCT"/>
</dbReference>
<dbReference type="InterPro" id="IPR019582">
    <property type="entry name" value="RRM_spliceosomal_PrP8"/>
</dbReference>
<dbReference type="PROSITE" id="PS50249">
    <property type="entry name" value="MPN"/>
    <property type="match status" value="1"/>
</dbReference>
<dbReference type="Proteomes" id="UP001333110">
    <property type="component" value="Unassembled WGS sequence"/>
</dbReference>
<dbReference type="Pfam" id="PF08083">
    <property type="entry name" value="PROCN"/>
    <property type="match status" value="2"/>
</dbReference>
<dbReference type="FunFam" id="3.40.140.10:FF:000160">
    <property type="entry name" value="Pre-mRNA-processing-splicing factor 8A"/>
    <property type="match status" value="1"/>
</dbReference>
<dbReference type="SMART" id="SM00232">
    <property type="entry name" value="JAB_MPN"/>
    <property type="match status" value="1"/>
</dbReference>
<dbReference type="Gene3D" id="3.30.420.230">
    <property type="match status" value="1"/>
</dbReference>
<dbReference type="FunFam" id="3.40.140.10:FF:000002">
    <property type="entry name" value="Pre-mRNA-processing-splicing factor 8"/>
    <property type="match status" value="1"/>
</dbReference>
<dbReference type="GO" id="GO:0097157">
    <property type="term" value="F:pre-mRNA intronic binding"/>
    <property type="evidence" value="ECO:0007669"/>
    <property type="project" value="TreeGrafter"/>
</dbReference>
<evidence type="ECO:0000256" key="7">
    <source>
        <dbReference type="ARBA" id="ARBA00023274"/>
    </source>
</evidence>
<gene>
    <name evidence="12" type="ORF">QYF61_000970</name>
</gene>
<dbReference type="InterPro" id="IPR012591">
    <property type="entry name" value="PRO8NT"/>
</dbReference>
<proteinExistence type="predicted"/>